<dbReference type="EMBL" id="JAUIZM010000002">
    <property type="protein sequence ID" value="KAK1398781.1"/>
    <property type="molecule type" value="Genomic_DNA"/>
</dbReference>
<dbReference type="InterPro" id="IPR008507">
    <property type="entry name" value="DUF789"/>
</dbReference>
<reference evidence="2" key="2">
    <citation type="submission" date="2023-05" db="EMBL/GenBank/DDBJ databases">
        <authorList>
            <person name="Schelkunov M.I."/>
        </authorList>
    </citation>
    <scope>NUCLEOTIDE SEQUENCE</scope>
    <source>
        <strain evidence="2">Hsosn_3</strain>
        <tissue evidence="2">Leaf</tissue>
    </source>
</reference>
<feature type="compositionally biased region" description="Low complexity" evidence="1">
    <location>
        <begin position="29"/>
        <end position="51"/>
    </location>
</feature>
<reference evidence="2" key="1">
    <citation type="submission" date="2023-02" db="EMBL/GenBank/DDBJ databases">
        <title>Genome of toxic invasive species Heracleum sosnowskyi carries increased number of genes despite the absence of recent whole-genome duplications.</title>
        <authorList>
            <person name="Schelkunov M."/>
            <person name="Shtratnikova V."/>
            <person name="Makarenko M."/>
            <person name="Klepikova A."/>
            <person name="Omelchenko D."/>
            <person name="Novikova G."/>
            <person name="Obukhova E."/>
            <person name="Bogdanov V."/>
            <person name="Penin A."/>
            <person name="Logacheva M."/>
        </authorList>
    </citation>
    <scope>NUCLEOTIDE SEQUENCE</scope>
    <source>
        <strain evidence="2">Hsosn_3</strain>
        <tissue evidence="2">Leaf</tissue>
    </source>
</reference>
<dbReference type="Proteomes" id="UP001237642">
    <property type="component" value="Unassembled WGS sequence"/>
</dbReference>
<dbReference type="PANTHER" id="PTHR31343">
    <property type="entry name" value="T15D22.8"/>
    <property type="match status" value="1"/>
</dbReference>
<protein>
    <submittedName>
        <fullName evidence="2">Long-chain-alcohol O-fatty-acyltransferase 4</fullName>
    </submittedName>
</protein>
<feature type="region of interest" description="Disordered" evidence="1">
    <location>
        <begin position="170"/>
        <end position="218"/>
    </location>
</feature>
<gene>
    <name evidence="2" type="ORF">POM88_008644</name>
</gene>
<feature type="region of interest" description="Disordered" evidence="1">
    <location>
        <begin position="1"/>
        <end position="70"/>
    </location>
</feature>
<dbReference type="PANTHER" id="PTHR31343:SF4">
    <property type="entry name" value="DUF789 DOMAIN-CONTAINING PROTEIN"/>
    <property type="match status" value="1"/>
</dbReference>
<organism evidence="2 3">
    <name type="scientific">Heracleum sosnowskyi</name>
    <dbReference type="NCBI Taxonomy" id="360622"/>
    <lineage>
        <taxon>Eukaryota</taxon>
        <taxon>Viridiplantae</taxon>
        <taxon>Streptophyta</taxon>
        <taxon>Embryophyta</taxon>
        <taxon>Tracheophyta</taxon>
        <taxon>Spermatophyta</taxon>
        <taxon>Magnoliopsida</taxon>
        <taxon>eudicotyledons</taxon>
        <taxon>Gunneridae</taxon>
        <taxon>Pentapetalae</taxon>
        <taxon>asterids</taxon>
        <taxon>campanulids</taxon>
        <taxon>Apiales</taxon>
        <taxon>Apiaceae</taxon>
        <taxon>Apioideae</taxon>
        <taxon>apioid superclade</taxon>
        <taxon>Tordylieae</taxon>
        <taxon>Tordyliinae</taxon>
        <taxon>Heracleum</taxon>
    </lineage>
</organism>
<proteinExistence type="predicted"/>
<dbReference type="AlphaFoldDB" id="A0AAD8J7T7"/>
<sequence length="410" mass="45485">MAGIGGFAVSRSHGGDRFYNPPAMRRHQQILLQQQLQQPEKSEAAVAAPPDVEAEKQSESDGAESALLKKASDCGVSETKEVSKESNIDRLMEAVTPFVAAKYCPEVNGRGWRSREAGLRPFYPLGDLWESLKEWSVYGAGVPLIIKETDSVVQYYVPYLSGLQLYVDPSKRPTNNGHVGEKNDAETLRETNSSDYEADRRKRVAEGTHQNAVNSNSQRLKSLSLRDKYPMNSSSDEGESSNFPGLLVFEYLEREQPYSRKPLTDKISNLESQFPELSSYRSCDLLPSSWISIAWYPIYRIPMGSTLKDLDASFLTIHPLSTHFKNGGQSLSHGSSCVGKVIGASTGASKISLPVIGLASYKYKGSILSPSGPQDYEHENSLLEAANSWLQGLNVVLPDFQFFRSHYSRR</sequence>
<feature type="compositionally biased region" description="Basic and acidic residues" evidence="1">
    <location>
        <begin position="197"/>
        <end position="206"/>
    </location>
</feature>
<name>A0AAD8J7T7_9APIA</name>
<accession>A0AAD8J7T7</accession>
<evidence type="ECO:0000313" key="2">
    <source>
        <dbReference type="EMBL" id="KAK1398781.1"/>
    </source>
</evidence>
<evidence type="ECO:0000256" key="1">
    <source>
        <dbReference type="SAM" id="MobiDB-lite"/>
    </source>
</evidence>
<comment type="caution">
    <text evidence="2">The sequence shown here is derived from an EMBL/GenBank/DDBJ whole genome shotgun (WGS) entry which is preliminary data.</text>
</comment>
<dbReference type="Pfam" id="PF05623">
    <property type="entry name" value="DUF789"/>
    <property type="match status" value="1"/>
</dbReference>
<evidence type="ECO:0000313" key="3">
    <source>
        <dbReference type="Proteomes" id="UP001237642"/>
    </source>
</evidence>
<keyword evidence="3" id="KW-1185">Reference proteome</keyword>
<feature type="compositionally biased region" description="Basic and acidic residues" evidence="1">
    <location>
        <begin position="179"/>
        <end position="189"/>
    </location>
</feature>
<feature type="compositionally biased region" description="Polar residues" evidence="1">
    <location>
        <begin position="208"/>
        <end position="218"/>
    </location>
</feature>